<sequence>MRRIFYSALAFAVVARSSVVASFPNPNEPQFLSVASPEKRLLRVEGQEVVQSGKLDGKGGVWKTITHTTNKIVPKPDIDVSKVLDLAKKVMEAERLKKLIKLKKSSS</sequence>
<dbReference type="EMBL" id="DS028196">
    <property type="protein sequence ID" value="EEY68919.1"/>
    <property type="molecule type" value="Genomic_DNA"/>
</dbReference>
<evidence type="ECO:0000313" key="2">
    <source>
        <dbReference type="EMBL" id="EEY68919.1"/>
    </source>
</evidence>
<dbReference type="eggNOG" id="ENOG502RGUF">
    <property type="taxonomic scope" value="Eukaryota"/>
</dbReference>
<dbReference type="Proteomes" id="UP000006643">
    <property type="component" value="Unassembled WGS sequence"/>
</dbReference>
<accession>D0NZB0</accession>
<reference evidence="3" key="1">
    <citation type="journal article" date="2009" name="Nature">
        <title>Genome sequence and analysis of the Irish potato famine pathogen Phytophthora infestans.</title>
        <authorList>
            <consortium name="The Broad Institute Genome Sequencing Platform"/>
            <person name="Haas B.J."/>
            <person name="Kamoun S."/>
            <person name="Zody M.C."/>
            <person name="Jiang R.H."/>
            <person name="Handsaker R.E."/>
            <person name="Cano L.M."/>
            <person name="Grabherr M."/>
            <person name="Kodira C.D."/>
            <person name="Raffaele S."/>
            <person name="Torto-Alalibo T."/>
            <person name="Bozkurt T.O."/>
            <person name="Ah-Fong A.M."/>
            <person name="Alvarado L."/>
            <person name="Anderson V.L."/>
            <person name="Armstrong M.R."/>
            <person name="Avrova A."/>
            <person name="Baxter L."/>
            <person name="Beynon J."/>
            <person name="Boevink P.C."/>
            <person name="Bollmann S.R."/>
            <person name="Bos J.I."/>
            <person name="Bulone V."/>
            <person name="Cai G."/>
            <person name="Cakir C."/>
            <person name="Carrington J.C."/>
            <person name="Chawner M."/>
            <person name="Conti L."/>
            <person name="Costanzo S."/>
            <person name="Ewan R."/>
            <person name="Fahlgren N."/>
            <person name="Fischbach M.A."/>
            <person name="Fugelstad J."/>
            <person name="Gilroy E.M."/>
            <person name="Gnerre S."/>
            <person name="Green P.J."/>
            <person name="Grenville-Briggs L.J."/>
            <person name="Griffith J."/>
            <person name="Grunwald N.J."/>
            <person name="Horn K."/>
            <person name="Horner N.R."/>
            <person name="Hu C.H."/>
            <person name="Huitema E."/>
            <person name="Jeong D.H."/>
            <person name="Jones A.M."/>
            <person name="Jones J.D."/>
            <person name="Jones R.W."/>
            <person name="Karlsson E.K."/>
            <person name="Kunjeti S.G."/>
            <person name="Lamour K."/>
            <person name="Liu Z."/>
            <person name="Ma L."/>
            <person name="Maclean D."/>
            <person name="Chibucos M.C."/>
            <person name="McDonald H."/>
            <person name="McWalters J."/>
            <person name="Meijer H.J."/>
            <person name="Morgan W."/>
            <person name="Morris P.F."/>
            <person name="Munro C.A."/>
            <person name="O'Neill K."/>
            <person name="Ospina-Giraldo M."/>
            <person name="Pinzon A."/>
            <person name="Pritchard L."/>
            <person name="Ramsahoye B."/>
            <person name="Ren Q."/>
            <person name="Restrepo S."/>
            <person name="Roy S."/>
            <person name="Sadanandom A."/>
            <person name="Savidor A."/>
            <person name="Schornack S."/>
            <person name="Schwartz D.C."/>
            <person name="Schumann U.D."/>
            <person name="Schwessinger B."/>
            <person name="Seyer L."/>
            <person name="Sharpe T."/>
            <person name="Silvar C."/>
            <person name="Song J."/>
            <person name="Studholme D.J."/>
            <person name="Sykes S."/>
            <person name="Thines M."/>
            <person name="van de Vondervoort P.J."/>
            <person name="Phuntumart V."/>
            <person name="Wawra S."/>
            <person name="Weide R."/>
            <person name="Win J."/>
            <person name="Young C."/>
            <person name="Zhou S."/>
            <person name="Fry W."/>
            <person name="Meyers B.C."/>
            <person name="van West P."/>
            <person name="Ristaino J."/>
            <person name="Govers F."/>
            <person name="Birch P.R."/>
            <person name="Whisson S.C."/>
            <person name="Judelson H.S."/>
            <person name="Nusbaum C."/>
        </authorList>
    </citation>
    <scope>NUCLEOTIDE SEQUENCE [LARGE SCALE GENOMIC DNA]</scope>
    <source>
        <strain evidence="3">T30-4</strain>
    </source>
</reference>
<organism evidence="2 3">
    <name type="scientific">Phytophthora infestans (strain T30-4)</name>
    <name type="common">Potato late blight agent</name>
    <dbReference type="NCBI Taxonomy" id="403677"/>
    <lineage>
        <taxon>Eukaryota</taxon>
        <taxon>Sar</taxon>
        <taxon>Stramenopiles</taxon>
        <taxon>Oomycota</taxon>
        <taxon>Peronosporomycetes</taxon>
        <taxon>Peronosporales</taxon>
        <taxon>Peronosporaceae</taxon>
        <taxon>Phytophthora</taxon>
    </lineage>
</organism>
<dbReference type="OrthoDB" id="127916at2759"/>
<dbReference type="GeneID" id="9477113"/>
<dbReference type="InParanoid" id="D0NZB0"/>
<name>D0NZB0_PHYIT</name>
<feature type="chain" id="PRO_5003013094" evidence="1">
    <location>
        <begin position="23"/>
        <end position="107"/>
    </location>
</feature>
<keyword evidence="3" id="KW-1185">Reference proteome</keyword>
<keyword evidence="1" id="KW-0732">Signal</keyword>
<dbReference type="AlphaFoldDB" id="D0NZB0"/>
<feature type="signal peptide" evidence="1">
    <location>
        <begin position="1"/>
        <end position="22"/>
    </location>
</feature>
<dbReference type="HOGENOM" id="CLU_158959_0_0_1"/>
<proteinExistence type="predicted"/>
<dbReference type="KEGG" id="pif:PITG_18675"/>
<dbReference type="RefSeq" id="XP_002997305.1">
    <property type="nucleotide sequence ID" value="XM_002997259.1"/>
</dbReference>
<gene>
    <name evidence="2" type="ORF">PITG_18675</name>
</gene>
<evidence type="ECO:0000256" key="1">
    <source>
        <dbReference type="SAM" id="SignalP"/>
    </source>
</evidence>
<evidence type="ECO:0000313" key="3">
    <source>
        <dbReference type="Proteomes" id="UP000006643"/>
    </source>
</evidence>
<dbReference type="VEuPathDB" id="FungiDB:PITG_18675"/>
<protein>
    <submittedName>
        <fullName evidence="2">Secreted RxLR effector peptide protein, putative</fullName>
    </submittedName>
</protein>